<gene>
    <name evidence="2" type="ORF">S01H1_43952</name>
</gene>
<accession>X0UCQ8</accession>
<feature type="non-terminal residue" evidence="2">
    <location>
        <position position="1"/>
    </location>
</feature>
<reference evidence="2" key="1">
    <citation type="journal article" date="2014" name="Front. Microbiol.">
        <title>High frequency of phylogenetically diverse reductive dehalogenase-homologous genes in deep subseafloor sedimentary metagenomes.</title>
        <authorList>
            <person name="Kawai M."/>
            <person name="Futagami T."/>
            <person name="Toyoda A."/>
            <person name="Takaki Y."/>
            <person name="Nishi S."/>
            <person name="Hori S."/>
            <person name="Arai W."/>
            <person name="Tsubouchi T."/>
            <person name="Morono Y."/>
            <person name="Uchiyama I."/>
            <person name="Ito T."/>
            <person name="Fujiyama A."/>
            <person name="Inagaki F."/>
            <person name="Takami H."/>
        </authorList>
    </citation>
    <scope>NUCLEOTIDE SEQUENCE</scope>
    <source>
        <strain evidence="2">Expedition CK06-06</strain>
    </source>
</reference>
<dbReference type="EMBL" id="BARS01028017">
    <property type="protein sequence ID" value="GAG03554.1"/>
    <property type="molecule type" value="Genomic_DNA"/>
</dbReference>
<dbReference type="Pfam" id="PF00176">
    <property type="entry name" value="SNF2-rel_dom"/>
    <property type="match status" value="1"/>
</dbReference>
<dbReference type="PROSITE" id="PS51192">
    <property type="entry name" value="HELICASE_ATP_BIND_1"/>
    <property type="match status" value="1"/>
</dbReference>
<dbReference type="GO" id="GO:0005524">
    <property type="term" value="F:ATP binding"/>
    <property type="evidence" value="ECO:0007669"/>
    <property type="project" value="InterPro"/>
</dbReference>
<dbReference type="SUPFAM" id="SSF52540">
    <property type="entry name" value="P-loop containing nucleoside triphosphate hydrolases"/>
    <property type="match status" value="1"/>
</dbReference>
<feature type="non-terminal residue" evidence="2">
    <location>
        <position position="265"/>
    </location>
</feature>
<protein>
    <recommendedName>
        <fullName evidence="1">Helicase ATP-binding domain-containing protein</fullName>
    </recommendedName>
</protein>
<dbReference type="Gene3D" id="3.40.50.10810">
    <property type="entry name" value="Tandem AAA-ATPase domain"/>
    <property type="match status" value="1"/>
</dbReference>
<comment type="caution">
    <text evidence="2">The sequence shown here is derived from an EMBL/GenBank/DDBJ whole genome shotgun (WGS) entry which is preliminary data.</text>
</comment>
<dbReference type="AlphaFoldDB" id="X0UCQ8"/>
<dbReference type="InterPro" id="IPR027417">
    <property type="entry name" value="P-loop_NTPase"/>
</dbReference>
<evidence type="ECO:0000259" key="1">
    <source>
        <dbReference type="PROSITE" id="PS51192"/>
    </source>
</evidence>
<organism evidence="2">
    <name type="scientific">marine sediment metagenome</name>
    <dbReference type="NCBI Taxonomy" id="412755"/>
    <lineage>
        <taxon>unclassified sequences</taxon>
        <taxon>metagenomes</taxon>
        <taxon>ecological metagenomes</taxon>
    </lineage>
</organism>
<sequence length="265" mass="31167">EKLIIIDEAHKYRNENTETYAKLHQLCQGNKIILLTATPFNNRPQDIFSMIKLFQIPAKSTIQSAENLTVQFKQLIKEYKNIQKSQKEQIESPEVIKKRIRSLANQIRDILFPLLIRRTRLDLEAIDEYNEDLKSQGIVFPEVADPISLEYNLGELSNLYLGTLEKIAPEDEEKGFIGARYKPVIYLKDFEKYRKRITDEFGDEHLFKQSQINIAKFMRRLLVARFESSIYAFKKTLDYMIKSSEIVLDWFENANMVPVFKKGYI</sequence>
<evidence type="ECO:0000313" key="2">
    <source>
        <dbReference type="EMBL" id="GAG03554.1"/>
    </source>
</evidence>
<dbReference type="InterPro" id="IPR000330">
    <property type="entry name" value="SNF2_N"/>
</dbReference>
<feature type="domain" description="Helicase ATP-binding" evidence="1">
    <location>
        <begin position="1"/>
        <end position="57"/>
    </location>
</feature>
<name>X0UCQ8_9ZZZZ</name>
<dbReference type="InterPro" id="IPR014001">
    <property type="entry name" value="Helicase_ATP-bd"/>
</dbReference>
<proteinExistence type="predicted"/>
<dbReference type="InterPro" id="IPR038718">
    <property type="entry name" value="SNF2-like_sf"/>
</dbReference>